<name>A0A0P8XKW5_PSEFL</name>
<dbReference type="PATRIC" id="fig|294.162.peg.1274"/>
<gene>
    <name evidence="1" type="ORF">AN403_5111</name>
</gene>
<accession>A0A0P8XKW5</accession>
<proteinExistence type="predicted"/>
<comment type="caution">
    <text evidence="1">The sequence shown here is derived from an EMBL/GenBank/DDBJ whole genome shotgun (WGS) entry which is preliminary data.</text>
</comment>
<protein>
    <recommendedName>
        <fullName evidence="3">Apea-like HEPN domain-containing protein</fullName>
    </recommendedName>
</protein>
<dbReference type="RefSeq" id="WP_057396612.1">
    <property type="nucleotide sequence ID" value="NZ_LJXB01000062.1"/>
</dbReference>
<dbReference type="Proteomes" id="UP000050349">
    <property type="component" value="Unassembled WGS sequence"/>
</dbReference>
<organism evidence="1 2">
    <name type="scientific">Pseudomonas fluorescens</name>
    <dbReference type="NCBI Taxonomy" id="294"/>
    <lineage>
        <taxon>Bacteria</taxon>
        <taxon>Pseudomonadati</taxon>
        <taxon>Pseudomonadota</taxon>
        <taxon>Gammaproteobacteria</taxon>
        <taxon>Pseudomonadales</taxon>
        <taxon>Pseudomonadaceae</taxon>
        <taxon>Pseudomonas</taxon>
    </lineage>
</organism>
<evidence type="ECO:0000313" key="1">
    <source>
        <dbReference type="EMBL" id="KPU61008.1"/>
    </source>
</evidence>
<sequence length="432" mass="50270">MKARFLPPRVGHYGNLVWRREEFVNKNAEISSSLIKLRSLGYWASAFPEGDGVTFSAPSFTADEDDRDILEDFRNCFDWIDIEQAQSHDSNTEIAELETDNRTLNCTIIIPLEKIYIQKTLTLGKYTYFCRKEFDQEPYERLSDLETEYVQFNCKLNYRDLLRLNRTIDHNDYVINKCLSLAEHALDIIRYSHSSFKNKAFTPNPAGQRDDGFYDVEIIPSERTHLKPLKLSGISKPLSVSNNWLGPQVDDLFYPGTHYLAAIYNEEITSEISSSVTSSLRSCRQSFYSIGSESQFLNLLFTLDGLADPEKKWTGWKHRSYIAALICERSPNKFQSILEEFDRIYNDIRNKLVHEGRDFYQIPDDPDDVSETIFCYIKTLIQLIADKGFSNKSELKQYAMTLLKEQIYKDKCHEVVQRVSIAREKKPEHPSW</sequence>
<dbReference type="AlphaFoldDB" id="A0A0P8XKW5"/>
<dbReference type="EMBL" id="LJXB01000062">
    <property type="protein sequence ID" value="KPU61008.1"/>
    <property type="molecule type" value="Genomic_DNA"/>
</dbReference>
<evidence type="ECO:0008006" key="3">
    <source>
        <dbReference type="Google" id="ProtNLM"/>
    </source>
</evidence>
<dbReference type="OrthoDB" id="7055528at2"/>
<reference evidence="1 2" key="1">
    <citation type="submission" date="2015-09" db="EMBL/GenBank/DDBJ databases">
        <authorList>
            <person name="Jackson K.R."/>
            <person name="Lunt B.L."/>
            <person name="Fisher J.N.B."/>
            <person name="Gardner A.V."/>
            <person name="Bailey M.E."/>
            <person name="Deus L.M."/>
            <person name="Earl A.S."/>
            <person name="Gibby P.D."/>
            <person name="Hartmann K.A."/>
            <person name="Liu J.E."/>
            <person name="Manci A.M."/>
            <person name="Nielsen D.A."/>
            <person name="Solomon M.B."/>
            <person name="Breakwell D.P."/>
            <person name="Burnett S.H."/>
            <person name="Grose J.H."/>
        </authorList>
    </citation>
    <scope>NUCLEOTIDE SEQUENCE [LARGE SCALE GENOMIC DNA]</scope>
    <source>
        <strain evidence="1 2">S613</strain>
    </source>
</reference>
<evidence type="ECO:0000313" key="2">
    <source>
        <dbReference type="Proteomes" id="UP000050349"/>
    </source>
</evidence>